<gene>
    <name evidence="6" type="primary">BQ5605_C021g09379</name>
    <name evidence="6" type="ORF">BQ5605_C021G09379</name>
</gene>
<keyword evidence="7" id="KW-1185">Reference proteome</keyword>
<accession>A0A2X0MN22</accession>
<dbReference type="InterPro" id="IPR050300">
    <property type="entry name" value="GDXG_lipolytic_enzyme"/>
</dbReference>
<dbReference type="GO" id="GO:0016787">
    <property type="term" value="F:hydrolase activity"/>
    <property type="evidence" value="ECO:0007669"/>
    <property type="project" value="UniProtKB-KW"/>
</dbReference>
<dbReference type="AlphaFoldDB" id="A0A2X0MN22"/>
<dbReference type="EMBL" id="FQNC01000083">
    <property type="protein sequence ID" value="SGZ21547.1"/>
    <property type="molecule type" value="Genomic_DNA"/>
</dbReference>
<feature type="domain" description="Alpha/beta hydrolase fold-3" evidence="5">
    <location>
        <begin position="149"/>
        <end position="285"/>
    </location>
</feature>
<organism evidence="6 7">
    <name type="scientific">Microbotryum silenes-dioicae</name>
    <dbReference type="NCBI Taxonomy" id="796604"/>
    <lineage>
        <taxon>Eukaryota</taxon>
        <taxon>Fungi</taxon>
        <taxon>Dikarya</taxon>
        <taxon>Basidiomycota</taxon>
        <taxon>Pucciniomycotina</taxon>
        <taxon>Microbotryomycetes</taxon>
        <taxon>Microbotryales</taxon>
        <taxon>Microbotryaceae</taxon>
        <taxon>Microbotryum</taxon>
    </lineage>
</organism>
<dbReference type="SUPFAM" id="SSF53474">
    <property type="entry name" value="alpha/beta-Hydrolases"/>
    <property type="match status" value="1"/>
</dbReference>
<dbReference type="PANTHER" id="PTHR48081">
    <property type="entry name" value="AB HYDROLASE SUPERFAMILY PROTEIN C4A8.06C"/>
    <property type="match status" value="1"/>
</dbReference>
<keyword evidence="4" id="KW-1133">Transmembrane helix</keyword>
<evidence type="ECO:0000256" key="1">
    <source>
        <dbReference type="ARBA" id="ARBA00010515"/>
    </source>
</evidence>
<dbReference type="InterPro" id="IPR033140">
    <property type="entry name" value="Lipase_GDXG_put_SER_AS"/>
</dbReference>
<protein>
    <submittedName>
        <fullName evidence="6">BQ5605_C021g09379 protein</fullName>
    </submittedName>
</protein>
<dbReference type="STRING" id="796604.A0A2X0MN22"/>
<sequence>MRTIQRAGVTEVPAEKRNLGLVSGSRPETMGLKPTLHVIFALLPYVLVRLPISILFRYAILRDRDNIYREIGRPWSGEYVCKICRYLITNCYAVEGRLLFNRDKAYDMAYLNWGEYKEWSNPRISVNGTTGRWIAPPGSKRSEDQIVLYYVHGGGFVLDTAGAAQDYFLFLAKELNIKRNVQFSVFQLDYADVELAPEFKFPSQQIEIQAGYHYLVNNQGIDPKTIVVSGDSAGGNLVASWLLHVARPCSLIKVPAELGPTPPRPGGVLLISPYLRILSSSTSSYKNIQYDSIGLNGTFYPVLDYIGVHDTSSIKMPAWNEENGHGSPDAAQKVMDSIPFRPGDEAKGGLGLLKSPYVNPSMCEDPEWLAEAYPGGGCTAMSWGGKELLADDCALAVDAMEKAGIAPVRLVKELGIHDWIIYDSVSHRLDRRFVHVSMATESFFVNQSVPGLWKTKTGGREDDPHYNVLVASEFLQSFAKKTK</sequence>
<dbReference type="Proteomes" id="UP000249464">
    <property type="component" value="Unassembled WGS sequence"/>
</dbReference>
<name>A0A2X0MN22_9BASI</name>
<evidence type="ECO:0000313" key="6">
    <source>
        <dbReference type="EMBL" id="SGZ21547.1"/>
    </source>
</evidence>
<dbReference type="InterPro" id="IPR013094">
    <property type="entry name" value="AB_hydrolase_3"/>
</dbReference>
<evidence type="ECO:0000313" key="7">
    <source>
        <dbReference type="Proteomes" id="UP000249464"/>
    </source>
</evidence>
<dbReference type="Pfam" id="PF07859">
    <property type="entry name" value="Abhydrolase_3"/>
    <property type="match status" value="1"/>
</dbReference>
<dbReference type="PROSITE" id="PS01174">
    <property type="entry name" value="LIPASE_GDXG_SER"/>
    <property type="match status" value="1"/>
</dbReference>
<dbReference type="InterPro" id="IPR029058">
    <property type="entry name" value="AB_hydrolase_fold"/>
</dbReference>
<dbReference type="PANTHER" id="PTHR48081:SF31">
    <property type="entry name" value="STERYL ACETYL HYDROLASE MUG81-RELATED"/>
    <property type="match status" value="1"/>
</dbReference>
<evidence type="ECO:0000256" key="2">
    <source>
        <dbReference type="ARBA" id="ARBA00022801"/>
    </source>
</evidence>
<comment type="similarity">
    <text evidence="1">Belongs to the 'GDXG' lipolytic enzyme family.</text>
</comment>
<dbReference type="Gene3D" id="3.40.50.1820">
    <property type="entry name" value="alpha/beta hydrolase"/>
    <property type="match status" value="1"/>
</dbReference>
<evidence type="ECO:0000256" key="3">
    <source>
        <dbReference type="PROSITE-ProRule" id="PRU10038"/>
    </source>
</evidence>
<reference evidence="6 7" key="1">
    <citation type="submission" date="2016-11" db="EMBL/GenBank/DDBJ databases">
        <authorList>
            <person name="Jaros S."/>
            <person name="Januszkiewicz K."/>
            <person name="Wedrychowicz H."/>
        </authorList>
    </citation>
    <scope>NUCLEOTIDE SEQUENCE [LARGE SCALE GENOMIC DNA]</scope>
</reference>
<keyword evidence="4" id="KW-0812">Transmembrane</keyword>
<feature type="active site" evidence="3">
    <location>
        <position position="232"/>
    </location>
</feature>
<keyword evidence="4" id="KW-0472">Membrane</keyword>
<keyword evidence="2" id="KW-0378">Hydrolase</keyword>
<proteinExistence type="inferred from homology"/>
<evidence type="ECO:0000259" key="5">
    <source>
        <dbReference type="Pfam" id="PF07859"/>
    </source>
</evidence>
<evidence type="ECO:0000256" key="4">
    <source>
        <dbReference type="SAM" id="Phobius"/>
    </source>
</evidence>
<feature type="transmembrane region" description="Helical" evidence="4">
    <location>
        <begin position="36"/>
        <end position="60"/>
    </location>
</feature>